<feature type="compositionally biased region" description="Basic and acidic residues" evidence="7">
    <location>
        <begin position="1"/>
        <end position="13"/>
    </location>
</feature>
<proteinExistence type="predicted"/>
<dbReference type="AlphaFoldDB" id="A0A8T1YIC9"/>
<dbReference type="GO" id="GO:0005634">
    <property type="term" value="C:nucleus"/>
    <property type="evidence" value="ECO:0007669"/>
    <property type="project" value="UniProtKB-SubCell"/>
</dbReference>
<accession>A0A8T1YIC9</accession>
<dbReference type="Gene3D" id="2.70.160.11">
    <property type="entry name" value="Hnrnp arginine n-methyltransferase1"/>
    <property type="match status" value="1"/>
</dbReference>
<keyword evidence="2 6" id="KW-0489">Methyltransferase</keyword>
<feature type="domain" description="Methyltransferase" evidence="8">
    <location>
        <begin position="111"/>
        <end position="197"/>
    </location>
</feature>
<dbReference type="Pfam" id="PF22528">
    <property type="entry name" value="PRMT_C"/>
    <property type="match status" value="1"/>
</dbReference>
<keyword evidence="11" id="KW-1185">Reference proteome</keyword>
<evidence type="ECO:0000256" key="5">
    <source>
        <dbReference type="ARBA" id="ARBA00023242"/>
    </source>
</evidence>
<name>A0A8T1YIC9_ARASU</name>
<dbReference type="Pfam" id="PF13649">
    <property type="entry name" value="Methyltransf_25"/>
    <property type="match status" value="1"/>
</dbReference>
<evidence type="ECO:0000313" key="11">
    <source>
        <dbReference type="Proteomes" id="UP000694251"/>
    </source>
</evidence>
<dbReference type="FunFam" id="3.40.50.150:FF:000116">
    <property type="entry name" value="probable protein arginine N-methyltransferase 1"/>
    <property type="match status" value="1"/>
</dbReference>
<evidence type="ECO:0000259" key="9">
    <source>
        <dbReference type="Pfam" id="PF22528"/>
    </source>
</evidence>
<dbReference type="Proteomes" id="UP000694251">
    <property type="component" value="Chromosome 12"/>
</dbReference>
<dbReference type="InterPro" id="IPR029063">
    <property type="entry name" value="SAM-dependent_MTases_sf"/>
</dbReference>
<dbReference type="PANTHER" id="PTHR11006:SF53">
    <property type="entry name" value="PROTEIN ARGININE N-METHYLTRANSFERASE 3"/>
    <property type="match status" value="1"/>
</dbReference>
<reference evidence="10 11" key="1">
    <citation type="submission" date="2020-12" db="EMBL/GenBank/DDBJ databases">
        <title>Concerted genomic and epigenomic changes stabilize Arabidopsis allopolyploids.</title>
        <authorList>
            <person name="Chen Z."/>
        </authorList>
    </citation>
    <scope>NUCLEOTIDE SEQUENCE [LARGE SCALE GENOMIC DNA]</scope>
    <source>
        <strain evidence="10">As9502</strain>
        <tissue evidence="10">Leaf</tissue>
    </source>
</reference>
<evidence type="ECO:0000256" key="2">
    <source>
        <dbReference type="ARBA" id="ARBA00022603"/>
    </source>
</evidence>
<dbReference type="InterPro" id="IPR041698">
    <property type="entry name" value="Methyltransf_25"/>
</dbReference>
<dbReference type="InterPro" id="IPR055135">
    <property type="entry name" value="PRMT_dom"/>
</dbReference>
<dbReference type="GO" id="GO:0032259">
    <property type="term" value="P:methylation"/>
    <property type="evidence" value="ECO:0007669"/>
    <property type="project" value="UniProtKB-KW"/>
</dbReference>
<keyword evidence="5" id="KW-0539">Nucleus</keyword>
<protein>
    <submittedName>
        <fullName evidence="10">S-adenosyl-L-methionine-dependent methyltransferase</fullName>
    </submittedName>
</protein>
<evidence type="ECO:0000256" key="4">
    <source>
        <dbReference type="ARBA" id="ARBA00022691"/>
    </source>
</evidence>
<dbReference type="InterPro" id="IPR025799">
    <property type="entry name" value="Arg_MeTrfase"/>
</dbReference>
<keyword evidence="3 6" id="KW-0808">Transferase</keyword>
<comment type="caution">
    <text evidence="10">The sequence shown here is derived from an EMBL/GenBank/DDBJ whole genome shotgun (WGS) entry which is preliminary data.</text>
</comment>
<evidence type="ECO:0000313" key="10">
    <source>
        <dbReference type="EMBL" id="KAG7545725.1"/>
    </source>
</evidence>
<feature type="domain" description="Protein arginine N-methyltransferase" evidence="9">
    <location>
        <begin position="213"/>
        <end position="377"/>
    </location>
</feature>
<dbReference type="PROSITE" id="PS51678">
    <property type="entry name" value="SAM_MT_PRMT"/>
    <property type="match status" value="1"/>
</dbReference>
<feature type="region of interest" description="Disordered" evidence="7">
    <location>
        <begin position="1"/>
        <end position="60"/>
    </location>
</feature>
<sequence>MTKNSNDNEHEFISFEPNQNTKIRFEDADEDEVAEGSGVAGEEAAQDESMFDAGESADTADVTDDTTSADYYFDSYSHFGIHEEMLKDVVRTKTYQNVIYQNKFLIKDKIVLDVGAGTGILSLFCAKAGAAHVYAVECSQMADMAKEIVKANGFSDVITVLKGKIEEIELPTPKVDVIISEWMGYFLLFENMLDSVLYARDKWLVDGGVVLPDKASLHLTAIEDSEYKEDKIEFWNSVYGFDMSCIKKKAMMEPLVDTVDQNQIVTDSRLLKTMDISKMSSGDASFTAPFKLVAQRNDYIHALVAYFDVSFTMCHKLLGFSTGPKSRATHWKQTVLYLEDVLTICEGETITGTMSVSPNKKNPRDIDIKLSYSLNGQHCKISRTQHYKMR</sequence>
<keyword evidence="4 6" id="KW-0949">S-adenosyl-L-methionine</keyword>
<dbReference type="GO" id="GO:0016274">
    <property type="term" value="F:protein-arginine N-methyltransferase activity"/>
    <property type="evidence" value="ECO:0007669"/>
    <property type="project" value="InterPro"/>
</dbReference>
<evidence type="ECO:0000256" key="7">
    <source>
        <dbReference type="SAM" id="MobiDB-lite"/>
    </source>
</evidence>
<gene>
    <name evidence="10" type="ORF">ISN44_As12g011630</name>
</gene>
<dbReference type="EMBL" id="JAEFBJ010000012">
    <property type="protein sequence ID" value="KAG7545725.1"/>
    <property type="molecule type" value="Genomic_DNA"/>
</dbReference>
<dbReference type="PANTHER" id="PTHR11006">
    <property type="entry name" value="PROTEIN ARGININE N-METHYLTRANSFERASE"/>
    <property type="match status" value="1"/>
</dbReference>
<evidence type="ECO:0000256" key="6">
    <source>
        <dbReference type="PROSITE-ProRule" id="PRU01015"/>
    </source>
</evidence>
<dbReference type="SUPFAM" id="SSF53335">
    <property type="entry name" value="S-adenosyl-L-methionine-dependent methyltransferases"/>
    <property type="match status" value="1"/>
</dbReference>
<dbReference type="CDD" id="cd02440">
    <property type="entry name" value="AdoMet_MTases"/>
    <property type="match status" value="1"/>
</dbReference>
<dbReference type="Gene3D" id="3.40.50.150">
    <property type="entry name" value="Vaccinia Virus protein VP39"/>
    <property type="match status" value="1"/>
</dbReference>
<evidence type="ECO:0000259" key="8">
    <source>
        <dbReference type="Pfam" id="PF13649"/>
    </source>
</evidence>
<organism evidence="10 11">
    <name type="scientific">Arabidopsis suecica</name>
    <name type="common">Swedish thale-cress</name>
    <name type="synonym">Cardaminopsis suecica</name>
    <dbReference type="NCBI Taxonomy" id="45249"/>
    <lineage>
        <taxon>Eukaryota</taxon>
        <taxon>Viridiplantae</taxon>
        <taxon>Streptophyta</taxon>
        <taxon>Embryophyta</taxon>
        <taxon>Tracheophyta</taxon>
        <taxon>Spermatophyta</taxon>
        <taxon>Magnoliopsida</taxon>
        <taxon>eudicotyledons</taxon>
        <taxon>Gunneridae</taxon>
        <taxon>Pentapetalae</taxon>
        <taxon>rosids</taxon>
        <taxon>malvids</taxon>
        <taxon>Brassicales</taxon>
        <taxon>Brassicaceae</taxon>
        <taxon>Camelineae</taxon>
        <taxon>Arabidopsis</taxon>
    </lineage>
</organism>
<comment type="subcellular location">
    <subcellularLocation>
        <location evidence="1">Nucleus</location>
    </subcellularLocation>
</comment>
<evidence type="ECO:0000256" key="1">
    <source>
        <dbReference type="ARBA" id="ARBA00004123"/>
    </source>
</evidence>
<dbReference type="FunFam" id="2.70.160.11:FF:000001">
    <property type="entry name" value="Blast:Protein arginine N-methyltransferase 1"/>
    <property type="match status" value="1"/>
</dbReference>
<evidence type="ECO:0000256" key="3">
    <source>
        <dbReference type="ARBA" id="ARBA00022679"/>
    </source>
</evidence>
<dbReference type="GO" id="GO:0042054">
    <property type="term" value="F:histone methyltransferase activity"/>
    <property type="evidence" value="ECO:0007669"/>
    <property type="project" value="TreeGrafter"/>
</dbReference>
<dbReference type="OrthoDB" id="7848332at2759"/>